<evidence type="ECO:0000256" key="1">
    <source>
        <dbReference type="SAM" id="MobiDB-lite"/>
    </source>
</evidence>
<dbReference type="InterPro" id="IPR050570">
    <property type="entry name" value="Cell_wall_metabolism_enzyme"/>
</dbReference>
<dbReference type="SUPFAM" id="SSF51261">
    <property type="entry name" value="Duplicated hybrid motif"/>
    <property type="match status" value="1"/>
</dbReference>
<sequence length="301" mass="30990">MFQQRAAPKRAAGRRADRKPAEGVARTARHRLARRTRPGNASLIGLAAALAAAAGTAGLGHHLVGPSRSANAAVDLAGLSAARGDDQLTALVTARINRRQLATRDGSRGELSQSSGPSEQVIAALAAARAAKLDIARSQIARRAAALAAAKTAAARAHDQAEKKARAAGTAVEMPVSGYRITAVFGQGGSRWARNHTGTDFAAPTGTRVGAVMQGVVISAGQAGPYGNQIKIRHADGTETWYNHLSKIIVTVGERVDAGEQIGAVGSTGNSTGPHLHLEIRPGGAGPVDPMRWLRAHGLSP</sequence>
<dbReference type="Gene3D" id="2.70.70.10">
    <property type="entry name" value="Glucose Permease (Domain IIA)"/>
    <property type="match status" value="1"/>
</dbReference>
<proteinExistence type="predicted"/>
<accession>A0ABN2EE08</accession>
<dbReference type="PANTHER" id="PTHR21666:SF270">
    <property type="entry name" value="MUREIN HYDROLASE ACTIVATOR ENVC"/>
    <property type="match status" value="1"/>
</dbReference>
<feature type="domain" description="M23ase beta-sheet core" evidence="2">
    <location>
        <begin position="195"/>
        <end position="290"/>
    </location>
</feature>
<evidence type="ECO:0000313" key="3">
    <source>
        <dbReference type="EMBL" id="GAA1604852.1"/>
    </source>
</evidence>
<gene>
    <name evidence="3" type="ORF">GCM10009789_68520</name>
</gene>
<feature type="compositionally biased region" description="Basic residues" evidence="1">
    <location>
        <begin position="27"/>
        <end position="37"/>
    </location>
</feature>
<evidence type="ECO:0000259" key="2">
    <source>
        <dbReference type="Pfam" id="PF01551"/>
    </source>
</evidence>
<dbReference type="InterPro" id="IPR016047">
    <property type="entry name" value="M23ase_b-sheet_dom"/>
</dbReference>
<protein>
    <recommendedName>
        <fullName evidence="2">M23ase beta-sheet core domain-containing protein</fullName>
    </recommendedName>
</protein>
<reference evidence="3 4" key="1">
    <citation type="journal article" date="2019" name="Int. J. Syst. Evol. Microbiol.">
        <title>The Global Catalogue of Microorganisms (GCM) 10K type strain sequencing project: providing services to taxonomists for standard genome sequencing and annotation.</title>
        <authorList>
            <consortium name="The Broad Institute Genomics Platform"/>
            <consortium name="The Broad Institute Genome Sequencing Center for Infectious Disease"/>
            <person name="Wu L."/>
            <person name="Ma J."/>
        </authorList>
    </citation>
    <scope>NUCLEOTIDE SEQUENCE [LARGE SCALE GENOMIC DNA]</scope>
    <source>
        <strain evidence="3 4">JCM 14969</strain>
    </source>
</reference>
<name>A0ABN2EE08_9ACTN</name>
<dbReference type="Proteomes" id="UP001500393">
    <property type="component" value="Unassembled WGS sequence"/>
</dbReference>
<organism evidence="3 4">
    <name type="scientific">Kribbella sancticallisti</name>
    <dbReference type="NCBI Taxonomy" id="460087"/>
    <lineage>
        <taxon>Bacteria</taxon>
        <taxon>Bacillati</taxon>
        <taxon>Actinomycetota</taxon>
        <taxon>Actinomycetes</taxon>
        <taxon>Propionibacteriales</taxon>
        <taxon>Kribbellaceae</taxon>
        <taxon>Kribbella</taxon>
    </lineage>
</organism>
<dbReference type="EMBL" id="BAAAOS010000054">
    <property type="protein sequence ID" value="GAA1604852.1"/>
    <property type="molecule type" value="Genomic_DNA"/>
</dbReference>
<dbReference type="PANTHER" id="PTHR21666">
    <property type="entry name" value="PEPTIDASE-RELATED"/>
    <property type="match status" value="1"/>
</dbReference>
<dbReference type="InterPro" id="IPR011055">
    <property type="entry name" value="Dup_hybrid_motif"/>
</dbReference>
<dbReference type="Pfam" id="PF01551">
    <property type="entry name" value="Peptidase_M23"/>
    <property type="match status" value="1"/>
</dbReference>
<feature type="region of interest" description="Disordered" evidence="1">
    <location>
        <begin position="1"/>
        <end position="37"/>
    </location>
</feature>
<evidence type="ECO:0000313" key="4">
    <source>
        <dbReference type="Proteomes" id="UP001500393"/>
    </source>
</evidence>
<comment type="caution">
    <text evidence="3">The sequence shown here is derived from an EMBL/GenBank/DDBJ whole genome shotgun (WGS) entry which is preliminary data.</text>
</comment>
<keyword evidence="4" id="KW-1185">Reference proteome</keyword>
<dbReference type="CDD" id="cd12797">
    <property type="entry name" value="M23_peptidase"/>
    <property type="match status" value="1"/>
</dbReference>